<organism evidence="6 7">
    <name type="scientific">Nocardia ninae NBRC 108245</name>
    <dbReference type="NCBI Taxonomy" id="1210091"/>
    <lineage>
        <taxon>Bacteria</taxon>
        <taxon>Bacillati</taxon>
        <taxon>Actinomycetota</taxon>
        <taxon>Actinomycetes</taxon>
        <taxon>Mycobacteriales</taxon>
        <taxon>Nocardiaceae</taxon>
        <taxon>Nocardia</taxon>
    </lineage>
</organism>
<evidence type="ECO:0000313" key="6">
    <source>
        <dbReference type="EMBL" id="GEM35933.1"/>
    </source>
</evidence>
<evidence type="ECO:0000256" key="3">
    <source>
        <dbReference type="ARBA" id="ARBA00022801"/>
    </source>
</evidence>
<dbReference type="Gene3D" id="3.40.50.1820">
    <property type="entry name" value="alpha/beta hydrolase"/>
    <property type="match status" value="1"/>
</dbReference>
<dbReference type="Pfam" id="PF01083">
    <property type="entry name" value="Cutinase"/>
    <property type="match status" value="1"/>
</dbReference>
<dbReference type="SMART" id="SM01110">
    <property type="entry name" value="Cutinase"/>
    <property type="match status" value="1"/>
</dbReference>
<feature type="region of interest" description="Disordered" evidence="5">
    <location>
        <begin position="258"/>
        <end position="307"/>
    </location>
</feature>
<reference evidence="6 7" key="1">
    <citation type="submission" date="2019-07" db="EMBL/GenBank/DDBJ databases">
        <title>Whole genome shotgun sequence of Nocardia ninae NBRC 108245.</title>
        <authorList>
            <person name="Hosoyama A."/>
            <person name="Uohara A."/>
            <person name="Ohji S."/>
            <person name="Ichikawa N."/>
        </authorList>
    </citation>
    <scope>NUCLEOTIDE SEQUENCE [LARGE SCALE GENOMIC DNA]</scope>
    <source>
        <strain evidence="6 7">NBRC 108245</strain>
    </source>
</reference>
<evidence type="ECO:0000256" key="1">
    <source>
        <dbReference type="ARBA" id="ARBA00007534"/>
    </source>
</evidence>
<dbReference type="PANTHER" id="PTHR33630:SF9">
    <property type="entry name" value="CUTINASE 4"/>
    <property type="match status" value="1"/>
</dbReference>
<dbReference type="Proteomes" id="UP000321424">
    <property type="component" value="Unassembled WGS sequence"/>
</dbReference>
<dbReference type="GO" id="GO:0052689">
    <property type="term" value="F:carboxylic ester hydrolase activity"/>
    <property type="evidence" value="ECO:0007669"/>
    <property type="project" value="UniProtKB-KW"/>
</dbReference>
<gene>
    <name evidence="6" type="ORF">NN4_04520</name>
</gene>
<keyword evidence="2" id="KW-0719">Serine esterase</keyword>
<feature type="compositionally biased region" description="Pro residues" evidence="5">
    <location>
        <begin position="258"/>
        <end position="305"/>
    </location>
</feature>
<accession>A0A511M5K4</accession>
<name>A0A511M5K4_9NOCA</name>
<comment type="caution">
    <text evidence="6">The sequence shown here is derived from an EMBL/GenBank/DDBJ whole genome shotgun (WGS) entry which is preliminary data.</text>
</comment>
<evidence type="ECO:0008006" key="8">
    <source>
        <dbReference type="Google" id="ProtNLM"/>
    </source>
</evidence>
<evidence type="ECO:0000256" key="2">
    <source>
        <dbReference type="ARBA" id="ARBA00022487"/>
    </source>
</evidence>
<dbReference type="PANTHER" id="PTHR33630">
    <property type="entry name" value="CUTINASE RV1984C-RELATED-RELATED"/>
    <property type="match status" value="1"/>
</dbReference>
<dbReference type="InterPro" id="IPR029058">
    <property type="entry name" value="AB_hydrolase_fold"/>
</dbReference>
<dbReference type="AlphaFoldDB" id="A0A511M5K4"/>
<proteinExistence type="inferred from homology"/>
<dbReference type="SUPFAM" id="SSF53474">
    <property type="entry name" value="alpha/beta-Hydrolases"/>
    <property type="match status" value="1"/>
</dbReference>
<dbReference type="InterPro" id="IPR000675">
    <property type="entry name" value="Cutinase/axe"/>
</dbReference>
<keyword evidence="7" id="KW-1185">Reference proteome</keyword>
<evidence type="ECO:0000256" key="5">
    <source>
        <dbReference type="SAM" id="MobiDB-lite"/>
    </source>
</evidence>
<dbReference type="EMBL" id="BJXA01000002">
    <property type="protein sequence ID" value="GEM35933.1"/>
    <property type="molecule type" value="Genomic_DNA"/>
</dbReference>
<protein>
    <recommendedName>
        <fullName evidence="8">Cutinase family protein</fullName>
    </recommendedName>
</protein>
<evidence type="ECO:0000256" key="4">
    <source>
        <dbReference type="ARBA" id="ARBA00023157"/>
    </source>
</evidence>
<evidence type="ECO:0000313" key="7">
    <source>
        <dbReference type="Proteomes" id="UP000321424"/>
    </source>
</evidence>
<keyword evidence="3" id="KW-0378">Hydrolase</keyword>
<comment type="similarity">
    <text evidence="1">Belongs to the cutinase family.</text>
</comment>
<sequence>MASADDNCLSTVVIGAAGTNQGPAHAPPPGVDRSSLVARLGAEVASAVAPIADKLGPLVVTPINYPATGLQAFGAVNAKLTYDISAYRISKDIGYSRAYEELKKQAAECRSAKFVLVGYSQGGHIMGDLAQSVFHGNGPVDRARVAAVVLIAEPAYNGPSPRTTEAIYSDGKLTQDQDHWRIGGGLGQRAAFHADDPVVSICVYGDPVCDGKDLVGQDGKLKPKDNQEMHRRYLGHAFAGSKDFATWAGVQATRIIHPVPPANRPGPAPAELPGRPGPAPAPAPAELPGKPAPAPAPAPAPPPREPVTIAQSDAKTVTVTVVDAAGAGSRAVRCWNATDATHSWKSNYLGETRVDIPRNGTFTVTCPTPPKPGTFSLEFFNWRWSPAIQWR</sequence>
<keyword evidence="4" id="KW-1015">Disulfide bond</keyword>